<accession>A0A392PJH0</accession>
<dbReference type="Proteomes" id="UP000265520">
    <property type="component" value="Unassembled WGS sequence"/>
</dbReference>
<organism evidence="2 3">
    <name type="scientific">Trifolium medium</name>
    <dbReference type="NCBI Taxonomy" id="97028"/>
    <lineage>
        <taxon>Eukaryota</taxon>
        <taxon>Viridiplantae</taxon>
        <taxon>Streptophyta</taxon>
        <taxon>Embryophyta</taxon>
        <taxon>Tracheophyta</taxon>
        <taxon>Spermatophyta</taxon>
        <taxon>Magnoliopsida</taxon>
        <taxon>eudicotyledons</taxon>
        <taxon>Gunneridae</taxon>
        <taxon>Pentapetalae</taxon>
        <taxon>rosids</taxon>
        <taxon>fabids</taxon>
        <taxon>Fabales</taxon>
        <taxon>Fabaceae</taxon>
        <taxon>Papilionoideae</taxon>
        <taxon>50 kb inversion clade</taxon>
        <taxon>NPAAA clade</taxon>
        <taxon>Hologalegina</taxon>
        <taxon>IRL clade</taxon>
        <taxon>Trifolieae</taxon>
        <taxon>Trifolium</taxon>
    </lineage>
</organism>
<sequence>MDIKLHLFVLILFSSSLRCESWGWFSSSKESHSNQRSYGNEGSFKGSSAEFSIDAFNDPKGIKLIENAKNKMVGSNACWQNAYQHLFAGCSEILAADEKRFTLNSTSKPTPFAINYS</sequence>
<evidence type="ECO:0000313" key="3">
    <source>
        <dbReference type="Proteomes" id="UP000265520"/>
    </source>
</evidence>
<feature type="chain" id="PRO_5017180371" evidence="1">
    <location>
        <begin position="22"/>
        <end position="117"/>
    </location>
</feature>
<name>A0A392PJH0_9FABA</name>
<protein>
    <submittedName>
        <fullName evidence="2">Gamete-like protein</fullName>
    </submittedName>
</protein>
<comment type="caution">
    <text evidence="2">The sequence shown here is derived from an EMBL/GenBank/DDBJ whole genome shotgun (WGS) entry which is preliminary data.</text>
</comment>
<dbReference type="PANTHER" id="PTHR33538:SF2">
    <property type="entry name" value="PROTEIN GAMETE EXPRESSED 1"/>
    <property type="match status" value="1"/>
</dbReference>
<keyword evidence="1" id="KW-0732">Signal</keyword>
<feature type="signal peptide" evidence="1">
    <location>
        <begin position="1"/>
        <end position="21"/>
    </location>
</feature>
<evidence type="ECO:0000313" key="2">
    <source>
        <dbReference type="EMBL" id="MCI11055.1"/>
    </source>
</evidence>
<reference evidence="2 3" key="1">
    <citation type="journal article" date="2018" name="Front. Plant Sci.">
        <title>Red Clover (Trifolium pratense) and Zigzag Clover (T. medium) - A Picture of Genomic Similarities and Differences.</title>
        <authorList>
            <person name="Dluhosova J."/>
            <person name="Istvanek J."/>
            <person name="Nedelnik J."/>
            <person name="Repkova J."/>
        </authorList>
    </citation>
    <scope>NUCLEOTIDE SEQUENCE [LARGE SCALE GENOMIC DNA]</scope>
    <source>
        <strain evidence="3">cv. 10/8</strain>
        <tissue evidence="2">Leaf</tissue>
    </source>
</reference>
<dbReference type="InterPro" id="IPR040346">
    <property type="entry name" value="GEX1/Brambleberry"/>
</dbReference>
<dbReference type="AlphaFoldDB" id="A0A392PJH0"/>
<dbReference type="EMBL" id="LXQA010078684">
    <property type="protein sequence ID" value="MCI11055.1"/>
    <property type="molecule type" value="Genomic_DNA"/>
</dbReference>
<evidence type="ECO:0000256" key="1">
    <source>
        <dbReference type="SAM" id="SignalP"/>
    </source>
</evidence>
<proteinExistence type="predicted"/>
<keyword evidence="3" id="KW-1185">Reference proteome</keyword>
<dbReference type="PANTHER" id="PTHR33538">
    <property type="entry name" value="PROTEIN GAMETE EXPRESSED 1"/>
    <property type="match status" value="1"/>
</dbReference>